<accession>A0A7X0JH69</accession>
<keyword evidence="2" id="KW-0805">Transcription regulation</keyword>
<proteinExistence type="predicted"/>
<dbReference type="GO" id="GO:0000160">
    <property type="term" value="P:phosphorelay signal transduction system"/>
    <property type="evidence" value="ECO:0007669"/>
    <property type="project" value="InterPro"/>
</dbReference>
<dbReference type="RefSeq" id="WP_246453716.1">
    <property type="nucleotide sequence ID" value="NZ_JACHBU010000001.1"/>
</dbReference>
<dbReference type="AlphaFoldDB" id="A0A7X0JH69"/>
<dbReference type="SUPFAM" id="SSF52172">
    <property type="entry name" value="CheY-like"/>
    <property type="match status" value="1"/>
</dbReference>
<evidence type="ECO:0000256" key="4">
    <source>
        <dbReference type="PROSITE-ProRule" id="PRU00169"/>
    </source>
</evidence>
<dbReference type="PANTHER" id="PTHR44591">
    <property type="entry name" value="STRESS RESPONSE REGULATOR PROTEIN 1"/>
    <property type="match status" value="1"/>
</dbReference>
<evidence type="ECO:0000256" key="3">
    <source>
        <dbReference type="ARBA" id="ARBA00023163"/>
    </source>
</evidence>
<evidence type="ECO:0000313" key="6">
    <source>
        <dbReference type="EMBL" id="MBB6507210.1"/>
    </source>
</evidence>
<dbReference type="GO" id="GO:0003677">
    <property type="term" value="F:DNA binding"/>
    <property type="evidence" value="ECO:0007669"/>
    <property type="project" value="UniProtKB-KW"/>
</dbReference>
<gene>
    <name evidence="6" type="ORF">F4695_000529</name>
</gene>
<comment type="caution">
    <text evidence="6">The sequence shown here is derived from an EMBL/GenBank/DDBJ whole genome shotgun (WGS) entry which is preliminary data.</text>
</comment>
<dbReference type="Gene3D" id="3.40.50.2300">
    <property type="match status" value="1"/>
</dbReference>
<dbReference type="EMBL" id="JACHBU010000001">
    <property type="protein sequence ID" value="MBB6507210.1"/>
    <property type="molecule type" value="Genomic_DNA"/>
</dbReference>
<dbReference type="Pfam" id="PF00072">
    <property type="entry name" value="Response_reg"/>
    <property type="match status" value="1"/>
</dbReference>
<dbReference type="CDD" id="cd00156">
    <property type="entry name" value="REC"/>
    <property type="match status" value="1"/>
</dbReference>
<feature type="domain" description="Response regulatory" evidence="5">
    <location>
        <begin position="7"/>
        <end position="120"/>
    </location>
</feature>
<dbReference type="Proteomes" id="UP000585437">
    <property type="component" value="Unassembled WGS sequence"/>
</dbReference>
<dbReference type="InterPro" id="IPR050595">
    <property type="entry name" value="Bact_response_regulator"/>
</dbReference>
<name>A0A7X0JH69_9HYPH</name>
<keyword evidence="1 4" id="KW-0597">Phosphoprotein</keyword>
<reference evidence="6 7" key="1">
    <citation type="submission" date="2020-08" db="EMBL/GenBank/DDBJ databases">
        <title>The Agave Microbiome: Exploring the role of microbial communities in plant adaptations to desert environments.</title>
        <authorList>
            <person name="Partida-Martinez L.P."/>
        </authorList>
    </citation>
    <scope>NUCLEOTIDE SEQUENCE [LARGE SCALE GENOMIC DNA]</scope>
    <source>
        <strain evidence="6 7">AS3.12</strain>
    </source>
</reference>
<sequence length="138" mass="15023">MALYQRTVLVVEDEPLIRLHLADTLEDAGYTVLEASNVLEAVAILGQSRTVDAVITDIDMPGALDGFDLMKLICSCYRDTAVIVTSGGHVLCEAELQPGCAFIPKPYDLPKMLDMLEARIAQASIQSSQAWPCGRLWA</sequence>
<protein>
    <submittedName>
        <fullName evidence="6">DNA-binding NtrC family response regulator</fullName>
    </submittedName>
</protein>
<evidence type="ECO:0000256" key="1">
    <source>
        <dbReference type="ARBA" id="ARBA00022553"/>
    </source>
</evidence>
<dbReference type="InterPro" id="IPR011006">
    <property type="entry name" value="CheY-like_superfamily"/>
</dbReference>
<organism evidence="6 7">
    <name type="scientific">Rhizobium soli</name>
    <dbReference type="NCBI Taxonomy" id="424798"/>
    <lineage>
        <taxon>Bacteria</taxon>
        <taxon>Pseudomonadati</taxon>
        <taxon>Pseudomonadota</taxon>
        <taxon>Alphaproteobacteria</taxon>
        <taxon>Hyphomicrobiales</taxon>
        <taxon>Rhizobiaceae</taxon>
        <taxon>Rhizobium/Agrobacterium group</taxon>
        <taxon>Rhizobium</taxon>
    </lineage>
</organism>
<feature type="modified residue" description="4-aspartylphosphate" evidence="4">
    <location>
        <position position="57"/>
    </location>
</feature>
<evidence type="ECO:0000256" key="2">
    <source>
        <dbReference type="ARBA" id="ARBA00023015"/>
    </source>
</evidence>
<dbReference type="PROSITE" id="PS50110">
    <property type="entry name" value="RESPONSE_REGULATORY"/>
    <property type="match status" value="1"/>
</dbReference>
<keyword evidence="3" id="KW-0804">Transcription</keyword>
<evidence type="ECO:0000259" key="5">
    <source>
        <dbReference type="PROSITE" id="PS50110"/>
    </source>
</evidence>
<dbReference type="PANTHER" id="PTHR44591:SF3">
    <property type="entry name" value="RESPONSE REGULATORY DOMAIN-CONTAINING PROTEIN"/>
    <property type="match status" value="1"/>
</dbReference>
<keyword evidence="7" id="KW-1185">Reference proteome</keyword>
<dbReference type="SMART" id="SM00448">
    <property type="entry name" value="REC"/>
    <property type="match status" value="1"/>
</dbReference>
<evidence type="ECO:0000313" key="7">
    <source>
        <dbReference type="Proteomes" id="UP000585437"/>
    </source>
</evidence>
<keyword evidence="6" id="KW-0238">DNA-binding</keyword>
<dbReference type="InterPro" id="IPR001789">
    <property type="entry name" value="Sig_transdc_resp-reg_receiver"/>
</dbReference>